<feature type="region of interest" description="Disordered" evidence="2">
    <location>
        <begin position="1"/>
        <end position="23"/>
    </location>
</feature>
<evidence type="ECO:0000256" key="1">
    <source>
        <dbReference type="ARBA" id="ARBA00022833"/>
    </source>
</evidence>
<sequence length="255" mass="26540">MTPHPRRRQPPYADPIQAPGTDEQLWRAADPWATMPDFALPASGRVVVVAAHPDDEVLGVGGAIARLRADGVAVTVVSVTDGEKSHAASSAAATGRLAAVRSRELRDALGELGGADVVRLMVPDTAVAAHEDEVAEALLALLPGAALCLAPWTADVHADHEAAGRAAAAAAAGAGVPYAQYPVWMWHWATPGDARVPWESAARVRLPEPVMAAKRAAVACFTSQTEPLGPDPADAAILPPGELAHHLRPVETVLR</sequence>
<dbReference type="PANTHER" id="PTHR12993">
    <property type="entry name" value="N-ACETYLGLUCOSAMINYL-PHOSPHATIDYLINOSITOL DE-N-ACETYLASE-RELATED"/>
    <property type="match status" value="1"/>
</dbReference>
<dbReference type="InterPro" id="IPR003737">
    <property type="entry name" value="GlcNAc_PI_deacetylase-related"/>
</dbReference>
<dbReference type="Gene3D" id="3.40.50.10320">
    <property type="entry name" value="LmbE-like"/>
    <property type="match status" value="1"/>
</dbReference>
<gene>
    <name evidence="3" type="ORF">V2S66_32140</name>
</gene>
<dbReference type="RefSeq" id="WP_330800320.1">
    <property type="nucleotide sequence ID" value="NZ_JAZEWV010000049.1"/>
</dbReference>
<dbReference type="Pfam" id="PF02585">
    <property type="entry name" value="PIG-L"/>
    <property type="match status" value="1"/>
</dbReference>
<proteinExistence type="predicted"/>
<name>A0ABU7PL82_9ACTN</name>
<accession>A0ABU7PL82</accession>
<keyword evidence="4" id="KW-1185">Reference proteome</keyword>
<evidence type="ECO:0000256" key="2">
    <source>
        <dbReference type="SAM" id="MobiDB-lite"/>
    </source>
</evidence>
<reference evidence="3 4" key="1">
    <citation type="submission" date="2023-12" db="EMBL/GenBank/DDBJ databases">
        <title>Streptomyces sp. V4-01.</title>
        <authorList>
            <person name="Somphong A."/>
            <person name="Phongsopitanun W."/>
        </authorList>
    </citation>
    <scope>NUCLEOTIDE SEQUENCE [LARGE SCALE GENOMIC DNA]</scope>
    <source>
        <strain evidence="3 4">V4-01</strain>
    </source>
</reference>
<comment type="caution">
    <text evidence="3">The sequence shown here is derived from an EMBL/GenBank/DDBJ whole genome shotgun (WGS) entry which is preliminary data.</text>
</comment>
<evidence type="ECO:0000313" key="4">
    <source>
        <dbReference type="Proteomes" id="UP001344658"/>
    </source>
</evidence>
<dbReference type="PANTHER" id="PTHR12993:SF29">
    <property type="entry name" value="BLR3841 PROTEIN"/>
    <property type="match status" value="1"/>
</dbReference>
<keyword evidence="1" id="KW-0862">Zinc</keyword>
<evidence type="ECO:0000313" key="3">
    <source>
        <dbReference type="EMBL" id="MEE4546603.1"/>
    </source>
</evidence>
<dbReference type="Proteomes" id="UP001344658">
    <property type="component" value="Unassembled WGS sequence"/>
</dbReference>
<protein>
    <submittedName>
        <fullName evidence="3">PIG-L family deacetylase</fullName>
    </submittedName>
</protein>
<organism evidence="3 4">
    <name type="scientific">Actinacidiphila polyblastidii</name>
    <dbReference type="NCBI Taxonomy" id="3110430"/>
    <lineage>
        <taxon>Bacteria</taxon>
        <taxon>Bacillati</taxon>
        <taxon>Actinomycetota</taxon>
        <taxon>Actinomycetes</taxon>
        <taxon>Kitasatosporales</taxon>
        <taxon>Streptomycetaceae</taxon>
        <taxon>Actinacidiphila</taxon>
    </lineage>
</organism>
<dbReference type="SUPFAM" id="SSF102588">
    <property type="entry name" value="LmbE-like"/>
    <property type="match status" value="1"/>
</dbReference>
<dbReference type="InterPro" id="IPR024078">
    <property type="entry name" value="LmbE-like_dom_sf"/>
</dbReference>
<dbReference type="EMBL" id="JAZEWV010000049">
    <property type="protein sequence ID" value="MEE4546603.1"/>
    <property type="molecule type" value="Genomic_DNA"/>
</dbReference>